<protein>
    <submittedName>
        <fullName evidence="5">ABC transporter ATP-binding protein</fullName>
    </submittedName>
</protein>
<gene>
    <name evidence="5" type="ORF">PJ311_01850</name>
</gene>
<dbReference type="GO" id="GO:0005524">
    <property type="term" value="F:ATP binding"/>
    <property type="evidence" value="ECO:0007669"/>
    <property type="project" value="UniProtKB-KW"/>
</dbReference>
<evidence type="ECO:0000256" key="3">
    <source>
        <dbReference type="ARBA" id="ARBA00022840"/>
    </source>
</evidence>
<dbReference type="SMART" id="SM00382">
    <property type="entry name" value="AAA"/>
    <property type="match status" value="1"/>
</dbReference>
<proteinExistence type="predicted"/>
<name>A0ABT4WZ73_9BACI</name>
<dbReference type="Gene3D" id="3.40.50.300">
    <property type="entry name" value="P-loop containing nucleotide triphosphate hydrolases"/>
    <property type="match status" value="1"/>
</dbReference>
<evidence type="ECO:0000256" key="1">
    <source>
        <dbReference type="ARBA" id="ARBA00022448"/>
    </source>
</evidence>
<dbReference type="InterPro" id="IPR027417">
    <property type="entry name" value="P-loop_NTPase"/>
</dbReference>
<dbReference type="InterPro" id="IPR003439">
    <property type="entry name" value="ABC_transporter-like_ATP-bd"/>
</dbReference>
<organism evidence="5 6">
    <name type="scientific">Bacillus changyiensis</name>
    <dbReference type="NCBI Taxonomy" id="3004103"/>
    <lineage>
        <taxon>Bacteria</taxon>
        <taxon>Bacillati</taxon>
        <taxon>Bacillota</taxon>
        <taxon>Bacilli</taxon>
        <taxon>Bacillales</taxon>
        <taxon>Bacillaceae</taxon>
        <taxon>Bacillus</taxon>
    </lineage>
</organism>
<dbReference type="InterPro" id="IPR051782">
    <property type="entry name" value="ABC_Transporter_VariousFunc"/>
</dbReference>
<keyword evidence="1" id="KW-0813">Transport</keyword>
<dbReference type="EMBL" id="JAQKAB010000001">
    <property type="protein sequence ID" value="MDA7025351.1"/>
    <property type="molecule type" value="Genomic_DNA"/>
</dbReference>
<dbReference type="CDD" id="cd03230">
    <property type="entry name" value="ABC_DR_subfamily_A"/>
    <property type="match status" value="1"/>
</dbReference>
<dbReference type="RefSeq" id="WP_271339217.1">
    <property type="nucleotide sequence ID" value="NZ_JAQKAB010000001.1"/>
</dbReference>
<sequence length="212" mass="23924">MIVEIRNVQKRFRGKRVLEDVSLTINEKEIVGIVGGNGSGKTTILRLLAGLMYTDRGDVIVHGQTLKKGQFPGNIGLLIETPRFIDRLSGYDNLKMLADLKGEIGKIDIRATMEKLKLDPDLKDAVKTYSLGMNQRLGLTQVFMERPKLLLLDEPTNALDEDSKKRFEEMLFEAREQGAGVALVSHHKEEVQRLCDRVYMLEEGVLKEVQTV</sequence>
<dbReference type="Pfam" id="PF00005">
    <property type="entry name" value="ABC_tran"/>
    <property type="match status" value="1"/>
</dbReference>
<dbReference type="PANTHER" id="PTHR42939:SF1">
    <property type="entry name" value="ABC TRANSPORTER ATP-BINDING PROTEIN ALBC-RELATED"/>
    <property type="match status" value="1"/>
</dbReference>
<dbReference type="SUPFAM" id="SSF52540">
    <property type="entry name" value="P-loop containing nucleoside triphosphate hydrolases"/>
    <property type="match status" value="1"/>
</dbReference>
<feature type="domain" description="ABC transporter" evidence="4">
    <location>
        <begin position="3"/>
        <end position="212"/>
    </location>
</feature>
<dbReference type="InterPro" id="IPR003593">
    <property type="entry name" value="AAA+_ATPase"/>
</dbReference>
<reference evidence="5 6" key="1">
    <citation type="submission" date="2023-01" db="EMBL/GenBank/DDBJ databases">
        <title>Bacillus changyiensis sp. nov., isolated from a coastal deposit.</title>
        <authorList>
            <person name="Xiao G."/>
            <person name="Lai Q."/>
            <person name="Hu Z."/>
            <person name="Shao Z."/>
        </authorList>
    </citation>
    <scope>NUCLEOTIDE SEQUENCE [LARGE SCALE GENOMIC DNA]</scope>
    <source>
        <strain evidence="5 6">CLL-7-23</strain>
    </source>
</reference>
<keyword evidence="3 5" id="KW-0067">ATP-binding</keyword>
<evidence type="ECO:0000313" key="6">
    <source>
        <dbReference type="Proteomes" id="UP001211894"/>
    </source>
</evidence>
<keyword evidence="6" id="KW-1185">Reference proteome</keyword>
<comment type="caution">
    <text evidence="5">The sequence shown here is derived from an EMBL/GenBank/DDBJ whole genome shotgun (WGS) entry which is preliminary data.</text>
</comment>
<accession>A0ABT4WZ73</accession>
<evidence type="ECO:0000256" key="2">
    <source>
        <dbReference type="ARBA" id="ARBA00022741"/>
    </source>
</evidence>
<evidence type="ECO:0000313" key="5">
    <source>
        <dbReference type="EMBL" id="MDA7025351.1"/>
    </source>
</evidence>
<dbReference type="PROSITE" id="PS50893">
    <property type="entry name" value="ABC_TRANSPORTER_2"/>
    <property type="match status" value="1"/>
</dbReference>
<dbReference type="PANTHER" id="PTHR42939">
    <property type="entry name" value="ABC TRANSPORTER ATP-BINDING PROTEIN ALBC-RELATED"/>
    <property type="match status" value="1"/>
</dbReference>
<evidence type="ECO:0000259" key="4">
    <source>
        <dbReference type="PROSITE" id="PS50893"/>
    </source>
</evidence>
<dbReference type="Proteomes" id="UP001211894">
    <property type="component" value="Unassembled WGS sequence"/>
</dbReference>
<keyword evidence="2" id="KW-0547">Nucleotide-binding</keyword>